<dbReference type="NCBIfam" id="TIGR01024">
    <property type="entry name" value="rplS_bact"/>
    <property type="match status" value="1"/>
</dbReference>
<keyword evidence="9" id="KW-1185">Reference proteome</keyword>
<organism evidence="8 9">
    <name type="scientific">Succiniclasticum ruminis</name>
    <dbReference type="NCBI Taxonomy" id="40841"/>
    <lineage>
        <taxon>Bacteria</taxon>
        <taxon>Bacillati</taxon>
        <taxon>Bacillota</taxon>
        <taxon>Negativicutes</taxon>
        <taxon>Acidaminococcales</taxon>
        <taxon>Acidaminococcaceae</taxon>
        <taxon>Succiniclasticum</taxon>
    </lineage>
</organism>
<dbReference type="InterPro" id="IPR018257">
    <property type="entry name" value="Ribosomal_bL19_CS"/>
</dbReference>
<dbReference type="PRINTS" id="PR00061">
    <property type="entry name" value="RIBOSOMALL19"/>
</dbReference>
<evidence type="ECO:0000256" key="6">
    <source>
        <dbReference type="HAMAP-Rule" id="MF_00402"/>
    </source>
</evidence>
<keyword evidence="3 6" id="KW-0689">Ribosomal protein</keyword>
<dbReference type="SUPFAM" id="SSF50104">
    <property type="entry name" value="Translation proteins SH3-like domain"/>
    <property type="match status" value="1"/>
</dbReference>
<dbReference type="PROSITE" id="PS01015">
    <property type="entry name" value="RIBOSOMAL_L19"/>
    <property type="match status" value="1"/>
</dbReference>
<reference evidence="9" key="1">
    <citation type="submission" date="2016-10" db="EMBL/GenBank/DDBJ databases">
        <authorList>
            <person name="Varghese N."/>
            <person name="Submissions S."/>
        </authorList>
    </citation>
    <scope>NUCLEOTIDE SEQUENCE [LARGE SCALE GENOMIC DNA]</scope>
    <source>
        <strain evidence="9">DSM 11005</strain>
    </source>
</reference>
<dbReference type="AlphaFoldDB" id="A0A1G6KRZ2"/>
<dbReference type="FunFam" id="2.30.30.790:FF:000001">
    <property type="entry name" value="50S ribosomal protein L19"/>
    <property type="match status" value="1"/>
</dbReference>
<comment type="similarity">
    <text evidence="2 6 7">Belongs to the bacterial ribosomal protein bL19 family.</text>
</comment>
<dbReference type="InterPro" id="IPR038657">
    <property type="entry name" value="Ribosomal_bL19_sf"/>
</dbReference>
<dbReference type="Pfam" id="PF01245">
    <property type="entry name" value="Ribosomal_L19"/>
    <property type="match status" value="1"/>
</dbReference>
<evidence type="ECO:0000256" key="4">
    <source>
        <dbReference type="ARBA" id="ARBA00023274"/>
    </source>
</evidence>
<dbReference type="GO" id="GO:0006412">
    <property type="term" value="P:translation"/>
    <property type="evidence" value="ECO:0007669"/>
    <property type="project" value="UniProtKB-UniRule"/>
</dbReference>
<dbReference type="OrthoDB" id="9803541at2"/>
<comment type="function">
    <text evidence="1 6 7">This protein is located at the 30S-50S ribosomal subunit interface and may play a role in the structure and function of the aminoacyl-tRNA binding site.</text>
</comment>
<dbReference type="RefSeq" id="WP_093730005.1">
    <property type="nucleotide sequence ID" value="NZ_FMYW01000005.1"/>
</dbReference>
<evidence type="ECO:0000256" key="1">
    <source>
        <dbReference type="ARBA" id="ARBA00002349"/>
    </source>
</evidence>
<dbReference type="GO" id="GO:0003735">
    <property type="term" value="F:structural constituent of ribosome"/>
    <property type="evidence" value="ECO:0007669"/>
    <property type="project" value="InterPro"/>
</dbReference>
<dbReference type="EMBL" id="FMYW01000005">
    <property type="protein sequence ID" value="SDC33723.1"/>
    <property type="molecule type" value="Genomic_DNA"/>
</dbReference>
<dbReference type="HAMAP" id="MF_00402">
    <property type="entry name" value="Ribosomal_bL19"/>
    <property type="match status" value="1"/>
</dbReference>
<sequence>MNIIEALDKEQLRSDIPEFRAGDTVKVYVKVVEGTRERVQLFEGVVISRSGSGVREMFTVRRISYGVGVERTFPVHSPRLEKIVVARKGVVRRAKLYYLRNLTGKAARIRERR</sequence>
<dbReference type="InterPro" id="IPR008991">
    <property type="entry name" value="Translation_prot_SH3-like_sf"/>
</dbReference>
<evidence type="ECO:0000256" key="3">
    <source>
        <dbReference type="ARBA" id="ARBA00022980"/>
    </source>
</evidence>
<evidence type="ECO:0000313" key="8">
    <source>
        <dbReference type="EMBL" id="SDC33723.1"/>
    </source>
</evidence>
<dbReference type="GO" id="GO:0022625">
    <property type="term" value="C:cytosolic large ribosomal subunit"/>
    <property type="evidence" value="ECO:0007669"/>
    <property type="project" value="TreeGrafter"/>
</dbReference>
<dbReference type="InterPro" id="IPR001857">
    <property type="entry name" value="Ribosomal_bL19"/>
</dbReference>
<dbReference type="PANTHER" id="PTHR15680:SF9">
    <property type="entry name" value="LARGE RIBOSOMAL SUBUNIT PROTEIN BL19M"/>
    <property type="match status" value="1"/>
</dbReference>
<evidence type="ECO:0000313" key="9">
    <source>
        <dbReference type="Proteomes" id="UP000198943"/>
    </source>
</evidence>
<dbReference type="Proteomes" id="UP000198943">
    <property type="component" value="Unassembled WGS sequence"/>
</dbReference>
<evidence type="ECO:0000256" key="7">
    <source>
        <dbReference type="RuleBase" id="RU000559"/>
    </source>
</evidence>
<name>A0A1G6KRZ2_9FIRM</name>
<accession>A0A1G6KRZ2</accession>
<keyword evidence="4 6" id="KW-0687">Ribonucleoprotein</keyword>
<dbReference type="PANTHER" id="PTHR15680">
    <property type="entry name" value="RIBOSOMAL PROTEIN L19"/>
    <property type="match status" value="1"/>
</dbReference>
<protein>
    <recommendedName>
        <fullName evidence="5 6">Large ribosomal subunit protein bL19</fullName>
    </recommendedName>
</protein>
<evidence type="ECO:0000256" key="5">
    <source>
        <dbReference type="ARBA" id="ARBA00035171"/>
    </source>
</evidence>
<dbReference type="PIRSF" id="PIRSF002191">
    <property type="entry name" value="Ribosomal_L19"/>
    <property type="match status" value="1"/>
</dbReference>
<evidence type="ECO:0000256" key="2">
    <source>
        <dbReference type="ARBA" id="ARBA00005781"/>
    </source>
</evidence>
<proteinExistence type="inferred from homology"/>
<gene>
    <name evidence="6" type="primary">rplS</name>
    <name evidence="8" type="ORF">SAMN04487864_10564</name>
</gene>
<dbReference type="Gene3D" id="2.30.30.790">
    <property type="match status" value="1"/>
</dbReference>